<dbReference type="GO" id="GO:0016020">
    <property type="term" value="C:membrane"/>
    <property type="evidence" value="ECO:0007669"/>
    <property type="project" value="UniProtKB-SubCell"/>
</dbReference>
<dbReference type="AlphaFoldDB" id="Q1N6M2"/>
<evidence type="ECO:0000313" key="7">
    <source>
        <dbReference type="Proteomes" id="UP000004263"/>
    </source>
</evidence>
<feature type="transmembrane region" description="Helical" evidence="5">
    <location>
        <begin position="72"/>
        <end position="91"/>
    </location>
</feature>
<comment type="subcellular location">
    <subcellularLocation>
        <location evidence="1">Membrane</location>
        <topology evidence="1">Multi-pass membrane protein</topology>
    </subcellularLocation>
</comment>
<evidence type="ECO:0000313" key="6">
    <source>
        <dbReference type="EMBL" id="EAT13570.1"/>
    </source>
</evidence>
<reference evidence="6 7" key="1">
    <citation type="submission" date="2006-03" db="EMBL/GenBank/DDBJ databases">
        <authorList>
            <person name="Pinhassi J."/>
            <person name="Pedros-Alio C."/>
            <person name="Ferriera S."/>
            <person name="Johnson J."/>
            <person name="Kravitz S."/>
            <person name="Halpern A."/>
            <person name="Remington K."/>
            <person name="Beeson K."/>
            <person name="Tran B."/>
            <person name="Rogers Y.-H."/>
            <person name="Friedman R."/>
            <person name="Venter J.C."/>
        </authorList>
    </citation>
    <scope>NUCLEOTIDE SEQUENCE [LARGE SCALE GENOMIC DNA]</scope>
    <source>
        <strain evidence="6 7">RED65</strain>
    </source>
</reference>
<dbReference type="InterPro" id="IPR038770">
    <property type="entry name" value="Na+/solute_symporter_sf"/>
</dbReference>
<gene>
    <name evidence="6" type="ORF">RED65_09269</name>
</gene>
<name>Q1N6M2_9GAMM</name>
<feature type="transmembrane region" description="Helical" evidence="5">
    <location>
        <begin position="43"/>
        <end position="66"/>
    </location>
</feature>
<dbReference type="HOGENOM" id="CLU_2056775_0_0_6"/>
<evidence type="ECO:0000256" key="1">
    <source>
        <dbReference type="ARBA" id="ARBA00004141"/>
    </source>
</evidence>
<dbReference type="Gene3D" id="1.20.1530.20">
    <property type="match status" value="1"/>
</dbReference>
<evidence type="ECO:0000256" key="2">
    <source>
        <dbReference type="ARBA" id="ARBA00022692"/>
    </source>
</evidence>
<sequence>MPEIQYDSAQHWMLNAVLALMILGLALDLHPRDFTPILKKPKAPLLGLLAQFLLLPAFTCLLTLLLDLPAGIELGMILVAACPGGALSNFITHLGGGNARSGYAKFIVGNSHCFYTVWW</sequence>
<evidence type="ECO:0000256" key="5">
    <source>
        <dbReference type="SAM" id="Phobius"/>
    </source>
</evidence>
<dbReference type="Pfam" id="PF01758">
    <property type="entry name" value="SBF"/>
    <property type="match status" value="1"/>
</dbReference>
<dbReference type="InterPro" id="IPR002657">
    <property type="entry name" value="BilAc:Na_symport/Acr3"/>
</dbReference>
<keyword evidence="3 5" id="KW-1133">Transmembrane helix</keyword>
<evidence type="ECO:0000256" key="3">
    <source>
        <dbReference type="ARBA" id="ARBA00022989"/>
    </source>
</evidence>
<keyword evidence="2 5" id="KW-0812">Transmembrane</keyword>
<keyword evidence="7" id="KW-1185">Reference proteome</keyword>
<keyword evidence="4 5" id="KW-0472">Membrane</keyword>
<feature type="transmembrane region" description="Helical" evidence="5">
    <location>
        <begin position="12"/>
        <end position="31"/>
    </location>
</feature>
<comment type="caution">
    <text evidence="6">The sequence shown here is derived from an EMBL/GenBank/DDBJ whole genome shotgun (WGS) entry which is preliminary data.</text>
</comment>
<proteinExistence type="predicted"/>
<dbReference type="InterPro" id="IPR004710">
    <property type="entry name" value="Bilac:Na_transpt"/>
</dbReference>
<dbReference type="EMBL" id="AAQH01000001">
    <property type="protein sequence ID" value="EAT13570.1"/>
    <property type="molecule type" value="Genomic_DNA"/>
</dbReference>
<protein>
    <recommendedName>
        <fullName evidence="8">Bile acid:sodium symporter</fullName>
    </recommendedName>
</protein>
<evidence type="ECO:0000256" key="4">
    <source>
        <dbReference type="ARBA" id="ARBA00023136"/>
    </source>
</evidence>
<dbReference type="PANTHER" id="PTHR10361:SF28">
    <property type="entry name" value="P3 PROTEIN-RELATED"/>
    <property type="match status" value="1"/>
</dbReference>
<evidence type="ECO:0008006" key="8">
    <source>
        <dbReference type="Google" id="ProtNLM"/>
    </source>
</evidence>
<dbReference type="RefSeq" id="WP_007016991.1">
    <property type="nucleotide sequence ID" value="NZ_CH724113.1"/>
</dbReference>
<accession>Q1N6M2</accession>
<dbReference type="STRING" id="207949.RED65_09269"/>
<dbReference type="PANTHER" id="PTHR10361">
    <property type="entry name" value="SODIUM-BILE ACID COTRANSPORTER"/>
    <property type="match status" value="1"/>
</dbReference>
<organism evidence="6 7">
    <name type="scientific">Bermanella marisrubri</name>
    <dbReference type="NCBI Taxonomy" id="207949"/>
    <lineage>
        <taxon>Bacteria</taxon>
        <taxon>Pseudomonadati</taxon>
        <taxon>Pseudomonadota</taxon>
        <taxon>Gammaproteobacteria</taxon>
        <taxon>Oceanospirillales</taxon>
        <taxon>Oceanospirillaceae</taxon>
        <taxon>Bermanella</taxon>
    </lineage>
</organism>
<dbReference type="Proteomes" id="UP000004263">
    <property type="component" value="Unassembled WGS sequence"/>
</dbReference>